<dbReference type="EMBL" id="CAMPGE010022490">
    <property type="protein sequence ID" value="CAI2380528.1"/>
    <property type="molecule type" value="Genomic_DNA"/>
</dbReference>
<dbReference type="GO" id="GO:0005737">
    <property type="term" value="C:cytoplasm"/>
    <property type="evidence" value="ECO:0007669"/>
    <property type="project" value="TreeGrafter"/>
</dbReference>
<proteinExistence type="inferred from homology"/>
<dbReference type="InterPro" id="IPR050565">
    <property type="entry name" value="LYPA1-2/EST-like"/>
</dbReference>
<dbReference type="Pfam" id="PF02230">
    <property type="entry name" value="Abhydrolase_2"/>
    <property type="match status" value="1"/>
</dbReference>
<evidence type="ECO:0000256" key="1">
    <source>
        <dbReference type="ARBA" id="ARBA00006499"/>
    </source>
</evidence>
<organism evidence="4 5">
    <name type="scientific">Euplotes crassus</name>
    <dbReference type="NCBI Taxonomy" id="5936"/>
    <lineage>
        <taxon>Eukaryota</taxon>
        <taxon>Sar</taxon>
        <taxon>Alveolata</taxon>
        <taxon>Ciliophora</taxon>
        <taxon>Intramacronucleata</taxon>
        <taxon>Spirotrichea</taxon>
        <taxon>Hypotrichia</taxon>
        <taxon>Euplotida</taxon>
        <taxon>Euplotidae</taxon>
        <taxon>Moneuplotes</taxon>
    </lineage>
</organism>
<dbReference type="InterPro" id="IPR003140">
    <property type="entry name" value="PLipase/COase/thioEstase"/>
</dbReference>
<name>A0AAD2D5Q0_EUPCR</name>
<dbReference type="AlphaFoldDB" id="A0AAD2D5Q0"/>
<comment type="caution">
    <text evidence="4">The sequence shown here is derived from an EMBL/GenBank/DDBJ whole genome shotgun (WGS) entry which is preliminary data.</text>
</comment>
<dbReference type="PANTHER" id="PTHR10655">
    <property type="entry name" value="LYSOPHOSPHOLIPASE-RELATED"/>
    <property type="match status" value="1"/>
</dbReference>
<dbReference type="GO" id="GO:0008474">
    <property type="term" value="F:palmitoyl-(protein) hydrolase activity"/>
    <property type="evidence" value="ECO:0007669"/>
    <property type="project" value="TreeGrafter"/>
</dbReference>
<evidence type="ECO:0000256" key="2">
    <source>
        <dbReference type="ARBA" id="ARBA00022801"/>
    </source>
</evidence>
<evidence type="ECO:0000313" key="4">
    <source>
        <dbReference type="EMBL" id="CAI2380528.1"/>
    </source>
</evidence>
<reference evidence="4" key="1">
    <citation type="submission" date="2023-07" db="EMBL/GenBank/DDBJ databases">
        <authorList>
            <consortium name="AG Swart"/>
            <person name="Singh M."/>
            <person name="Singh A."/>
            <person name="Seah K."/>
            <person name="Emmerich C."/>
        </authorList>
    </citation>
    <scope>NUCLEOTIDE SEQUENCE</scope>
    <source>
        <strain evidence="4">DP1</strain>
    </source>
</reference>
<dbReference type="GO" id="GO:0052689">
    <property type="term" value="F:carboxylic ester hydrolase activity"/>
    <property type="evidence" value="ECO:0007669"/>
    <property type="project" value="TreeGrafter"/>
</dbReference>
<dbReference type="PANTHER" id="PTHR10655:SF17">
    <property type="entry name" value="LYSOPHOSPHOLIPASE-LIKE PROTEIN 1"/>
    <property type="match status" value="1"/>
</dbReference>
<protein>
    <recommendedName>
        <fullName evidence="3">Phospholipase/carboxylesterase/thioesterase domain-containing protein</fullName>
    </recommendedName>
</protein>
<feature type="domain" description="Phospholipase/carboxylesterase/thioesterase" evidence="3">
    <location>
        <begin position="16"/>
        <end position="227"/>
    </location>
</feature>
<accession>A0AAD2D5Q0</accession>
<keyword evidence="5" id="KW-1185">Reference proteome</keyword>
<evidence type="ECO:0000259" key="3">
    <source>
        <dbReference type="Pfam" id="PF02230"/>
    </source>
</evidence>
<dbReference type="Gene3D" id="3.40.50.1820">
    <property type="entry name" value="alpha/beta hydrolase"/>
    <property type="match status" value="1"/>
</dbReference>
<dbReference type="SUPFAM" id="SSF53474">
    <property type="entry name" value="alpha/beta-Hydrolases"/>
    <property type="match status" value="1"/>
</dbReference>
<dbReference type="Proteomes" id="UP001295684">
    <property type="component" value="Unassembled WGS sequence"/>
</dbReference>
<gene>
    <name evidence="4" type="ORF">ECRASSUSDP1_LOCUS21964</name>
</gene>
<keyword evidence="2" id="KW-0378">Hydrolase</keyword>
<sequence length="229" mass="25777">MGYKEEKKGDDVYLIPEDEHTHTLIWLHGLGDTAMGFHDVFTDTKNSFVPETTKVVLLTAPNRAVTINMGMEMPAWFDYLKLSIKGIHDCVEFEHVQESKERVNAVIEEEVEALDGDYKKILIGGFSQGAALSLYTALEHPKELGGVVSFSGHQLYNKVKDVNEEKKTLPIFAYHGEMDPTLIFFLAFPFYQQLKEADFNIQCDSESALGHSLSLKELELAKSFISAIL</sequence>
<dbReference type="InterPro" id="IPR029058">
    <property type="entry name" value="AB_hydrolase_fold"/>
</dbReference>
<comment type="similarity">
    <text evidence="1">Belongs to the AB hydrolase superfamily. AB hydrolase 2 family.</text>
</comment>
<evidence type="ECO:0000313" key="5">
    <source>
        <dbReference type="Proteomes" id="UP001295684"/>
    </source>
</evidence>